<name>A0AAN7TLH6_9PEZI</name>
<dbReference type="PANTHER" id="PTHR10622:SF10">
    <property type="entry name" value="HET DOMAIN-CONTAINING PROTEIN"/>
    <property type="match status" value="1"/>
</dbReference>
<dbReference type="Proteomes" id="UP001310890">
    <property type="component" value="Unassembled WGS sequence"/>
</dbReference>
<proteinExistence type="predicted"/>
<comment type="caution">
    <text evidence="2">The sequence shown here is derived from an EMBL/GenBank/DDBJ whole genome shotgun (WGS) entry which is preliminary data.</text>
</comment>
<evidence type="ECO:0000313" key="2">
    <source>
        <dbReference type="EMBL" id="KAK5113795.1"/>
    </source>
</evidence>
<dbReference type="InterPro" id="IPR010730">
    <property type="entry name" value="HET"/>
</dbReference>
<dbReference type="Pfam" id="PF06985">
    <property type="entry name" value="HET"/>
    <property type="match status" value="1"/>
</dbReference>
<accession>A0AAN7TLH6</accession>
<dbReference type="AlphaFoldDB" id="A0AAN7TLH6"/>
<sequence length="437" mass="50870">MRLLHTTNIRQQEFSDGEIPKYAILSHRWVENEEISYQDFKEGRLLDRSGWAKIQQSCKIAKGLNHDWIWIDTCCIDKSSSTELSEAINSMFYWYRNAEICLTYLCDVRKDSDPARIFKIKGSSEDSEWFRRGWTLQELLAPQQLSFYDLEWNYLGTRSELVNELQTVTGIDNKYLQGGTTFRSACIATRMSWMANRTTKRKEDLAYSLLGIFNLAMPISYSQGEREHAFERLQKILLEKSYDESLFAWRMPHDFIEAKSQSWELDGWCRDEWGLLAPHPCCFAESQHFTLVGEAIGRFGPQDSLAITKESVNLPPTPLIFKKRVALPLWTIPGVLVGHTIAAVIMRQLVKHEGLRNIYPLNCWQRGEDGKLHRVQLYLRPGRGGYRRCRSAELRLDEVPRSVRNMMRYAKPMEQVSIYRLLMVKVLAFRVLQPPPA</sequence>
<dbReference type="PANTHER" id="PTHR10622">
    <property type="entry name" value="HET DOMAIN-CONTAINING PROTEIN"/>
    <property type="match status" value="1"/>
</dbReference>
<evidence type="ECO:0000313" key="3">
    <source>
        <dbReference type="Proteomes" id="UP001310890"/>
    </source>
</evidence>
<organism evidence="2 3">
    <name type="scientific">Meristemomyces frigidus</name>
    <dbReference type="NCBI Taxonomy" id="1508187"/>
    <lineage>
        <taxon>Eukaryota</taxon>
        <taxon>Fungi</taxon>
        <taxon>Dikarya</taxon>
        <taxon>Ascomycota</taxon>
        <taxon>Pezizomycotina</taxon>
        <taxon>Dothideomycetes</taxon>
        <taxon>Dothideomycetidae</taxon>
        <taxon>Mycosphaerellales</taxon>
        <taxon>Teratosphaeriaceae</taxon>
        <taxon>Meristemomyces</taxon>
    </lineage>
</organism>
<reference evidence="2" key="1">
    <citation type="submission" date="2023-08" db="EMBL/GenBank/DDBJ databases">
        <title>Black Yeasts Isolated from many extreme environments.</title>
        <authorList>
            <person name="Coleine C."/>
            <person name="Stajich J.E."/>
            <person name="Selbmann L."/>
        </authorList>
    </citation>
    <scope>NUCLEOTIDE SEQUENCE</scope>
    <source>
        <strain evidence="2">CCFEE 5401</strain>
    </source>
</reference>
<feature type="domain" description="Heterokaryon incompatibility" evidence="1">
    <location>
        <begin position="22"/>
        <end position="112"/>
    </location>
</feature>
<gene>
    <name evidence="2" type="ORF">LTR62_003179</name>
</gene>
<protein>
    <recommendedName>
        <fullName evidence="1">Heterokaryon incompatibility domain-containing protein</fullName>
    </recommendedName>
</protein>
<dbReference type="EMBL" id="JAVRRL010000021">
    <property type="protein sequence ID" value="KAK5113795.1"/>
    <property type="molecule type" value="Genomic_DNA"/>
</dbReference>
<evidence type="ECO:0000259" key="1">
    <source>
        <dbReference type="Pfam" id="PF06985"/>
    </source>
</evidence>